<dbReference type="InterPro" id="IPR029491">
    <property type="entry name" value="Helicase_HTH"/>
</dbReference>
<comment type="caution">
    <text evidence="2">The sequence shown here is derived from an EMBL/GenBank/DDBJ whole genome shotgun (WGS) entry which is preliminary data.</text>
</comment>
<dbReference type="EMBL" id="QFVR01000001">
    <property type="protein sequence ID" value="PWI27032.1"/>
    <property type="molecule type" value="Genomic_DNA"/>
</dbReference>
<dbReference type="Proteomes" id="UP000245938">
    <property type="component" value="Unassembled WGS sequence"/>
</dbReference>
<dbReference type="RefSeq" id="WP_109304655.1">
    <property type="nucleotide sequence ID" value="NZ_BJUF01000059.1"/>
</dbReference>
<dbReference type="Pfam" id="PF14493">
    <property type="entry name" value="HTH_40"/>
    <property type="match status" value="1"/>
</dbReference>
<protein>
    <submittedName>
        <fullName evidence="2">Recombinase RecQ</fullName>
    </submittedName>
</protein>
<sequence length="348" mass="40533">MFFEQLLLQIHQKYDGQRTVFSAFHLLKGKKSGQTIQDVGLFHVKPYFHLMPKLSKDQYAQAIEALEQKKWLAIDEQQKISVTALGMEFIDTNKTYFNGWFLRGREHLFFSRLQLVTQSISNSIASKKRFSPIVKEEQTQIFVRHYLLTIHYNEETVKREFRKQLYFALQEMPTTELVKNLIVYRLTGFQLSGWTWSQLAQKSGYTELDLHIQFVHGLHSLLAIIFDNKQLTLLQPLLQSVKVSTVLTESTQKTVALLKKGYTLEQIATMRRLKINTIEDHIVEMAMSDPTFMIDKFISKVKLDEISTVLMTVSDKKLKPIKDVVPHISYFQIRLVLAWRGGQQDGQT</sequence>
<evidence type="ECO:0000313" key="3">
    <source>
        <dbReference type="Proteomes" id="UP000245938"/>
    </source>
</evidence>
<accession>A0A2U3AR59</accession>
<dbReference type="OrthoDB" id="2354672at2"/>
<evidence type="ECO:0000313" key="2">
    <source>
        <dbReference type="EMBL" id="PWI27032.1"/>
    </source>
</evidence>
<dbReference type="AlphaFoldDB" id="A0A2U3AR59"/>
<proteinExistence type="predicted"/>
<gene>
    <name evidence="2" type="ORF">DEX24_01695</name>
</gene>
<organism evidence="2 3">
    <name type="scientific">Kurthia sibirica</name>
    <dbReference type="NCBI Taxonomy" id="202750"/>
    <lineage>
        <taxon>Bacteria</taxon>
        <taxon>Bacillati</taxon>
        <taxon>Bacillota</taxon>
        <taxon>Bacilli</taxon>
        <taxon>Bacillales</taxon>
        <taxon>Caryophanaceae</taxon>
        <taxon>Kurthia</taxon>
    </lineage>
</organism>
<evidence type="ECO:0000259" key="1">
    <source>
        <dbReference type="Pfam" id="PF14493"/>
    </source>
</evidence>
<keyword evidence="3" id="KW-1185">Reference proteome</keyword>
<dbReference type="Gene3D" id="1.10.10.1390">
    <property type="entry name" value="ATP-dependent DNA helicase RecQ"/>
    <property type="match status" value="1"/>
</dbReference>
<reference evidence="2 3" key="1">
    <citation type="submission" date="2018-05" db="EMBL/GenBank/DDBJ databases">
        <title>Kurthia sibirica genome sequence.</title>
        <authorList>
            <person name="Maclea K.S."/>
            <person name="Goen A.E."/>
        </authorList>
    </citation>
    <scope>NUCLEOTIDE SEQUENCE [LARGE SCALE GENOMIC DNA]</scope>
    <source>
        <strain evidence="2 3">ATCC 49154</strain>
    </source>
</reference>
<name>A0A2U3AR59_9BACL</name>
<feature type="domain" description="Helicase Helix-turn-helix" evidence="1">
    <location>
        <begin position="250"/>
        <end position="337"/>
    </location>
</feature>